<gene>
    <name evidence="1" type="ORF">SDC9_163633</name>
</gene>
<reference evidence="1" key="1">
    <citation type="submission" date="2019-08" db="EMBL/GenBank/DDBJ databases">
        <authorList>
            <person name="Kucharzyk K."/>
            <person name="Murdoch R.W."/>
            <person name="Higgins S."/>
            <person name="Loffler F."/>
        </authorList>
    </citation>
    <scope>NUCLEOTIDE SEQUENCE</scope>
</reference>
<comment type="caution">
    <text evidence="1">The sequence shown here is derived from an EMBL/GenBank/DDBJ whole genome shotgun (WGS) entry which is preliminary data.</text>
</comment>
<proteinExistence type="predicted"/>
<accession>A0A645FPE2</accession>
<protein>
    <recommendedName>
        <fullName evidence="2">Gfo/Idh/MocA-like oxidoreductase C-terminal domain-containing protein</fullName>
    </recommendedName>
</protein>
<name>A0A645FPE2_9ZZZZ</name>
<dbReference type="Gene3D" id="3.30.360.10">
    <property type="entry name" value="Dihydrodipicolinate Reductase, domain 2"/>
    <property type="match status" value="1"/>
</dbReference>
<organism evidence="1">
    <name type="scientific">bioreactor metagenome</name>
    <dbReference type="NCBI Taxonomy" id="1076179"/>
    <lineage>
        <taxon>unclassified sequences</taxon>
        <taxon>metagenomes</taxon>
        <taxon>ecological metagenomes</taxon>
    </lineage>
</organism>
<evidence type="ECO:0000313" key="1">
    <source>
        <dbReference type="EMBL" id="MPN16295.1"/>
    </source>
</evidence>
<dbReference type="AlphaFoldDB" id="A0A645FPE2"/>
<dbReference type="EMBL" id="VSSQ01063224">
    <property type="protein sequence ID" value="MPN16295.1"/>
    <property type="molecule type" value="Genomic_DNA"/>
</dbReference>
<sequence length="154" mass="17051">MIDLFGACTEVYSIGAMRDGCWNYMSTSLTFASGKKSIVESSLNMPGDYPFSTSFRLLGERACIEQTMRAGANLDDMSNSVRTLKLYEDGKPCVNVPYEAYDAYWCEIEHFADCVDQGVATRISPEESRNVMRVIRAIEASLASGEVVPTGWVD</sequence>
<evidence type="ECO:0008006" key="2">
    <source>
        <dbReference type="Google" id="ProtNLM"/>
    </source>
</evidence>